<evidence type="ECO:0000256" key="1">
    <source>
        <dbReference type="ARBA" id="ARBA00000385"/>
    </source>
</evidence>
<dbReference type="HAMAP" id="MF_01080">
    <property type="entry name" value="TruB_bact"/>
    <property type="match status" value="1"/>
</dbReference>
<evidence type="ECO:0000256" key="4">
    <source>
        <dbReference type="ARBA" id="ARBA00023235"/>
    </source>
</evidence>
<dbReference type="GO" id="GO:0003723">
    <property type="term" value="F:RNA binding"/>
    <property type="evidence" value="ECO:0007669"/>
    <property type="project" value="InterPro"/>
</dbReference>
<gene>
    <name evidence="5 8" type="primary">truB</name>
    <name evidence="8" type="ORF">OXPF_20640</name>
</gene>
<feature type="domain" description="Pseudouridine synthase II N-terminal" evidence="6">
    <location>
        <begin position="23"/>
        <end position="170"/>
    </location>
</feature>
<name>A0A0P8WZJ0_9CLOT</name>
<dbReference type="PANTHER" id="PTHR13767:SF2">
    <property type="entry name" value="PSEUDOURIDYLATE SYNTHASE TRUB1"/>
    <property type="match status" value="1"/>
</dbReference>
<dbReference type="InterPro" id="IPR014780">
    <property type="entry name" value="tRNA_psdUridine_synth_TruB"/>
</dbReference>
<reference evidence="8 9" key="1">
    <citation type="submission" date="2015-09" db="EMBL/GenBank/DDBJ databases">
        <title>Genome sequence of Oxobacter pfennigii DSM 3222.</title>
        <authorList>
            <person name="Poehlein A."/>
            <person name="Bengelsdorf F.R."/>
            <person name="Schiel-Bengelsdorf B."/>
            <person name="Duerre P."/>
            <person name="Daniel R."/>
        </authorList>
    </citation>
    <scope>NUCLEOTIDE SEQUENCE [LARGE SCALE GENOMIC DNA]</scope>
    <source>
        <strain evidence="8 9">DSM 3222</strain>
    </source>
</reference>
<comment type="similarity">
    <text evidence="2 5">Belongs to the pseudouridine synthase TruB family. Type 1 subfamily.</text>
</comment>
<dbReference type="PANTHER" id="PTHR13767">
    <property type="entry name" value="TRNA-PSEUDOURIDINE SYNTHASE"/>
    <property type="match status" value="1"/>
</dbReference>
<dbReference type="STRING" id="36849.OXPF_20640"/>
<evidence type="ECO:0000256" key="5">
    <source>
        <dbReference type="HAMAP-Rule" id="MF_01080"/>
    </source>
</evidence>
<dbReference type="EMBL" id="LKET01000032">
    <property type="protein sequence ID" value="KPU43899.1"/>
    <property type="molecule type" value="Genomic_DNA"/>
</dbReference>
<evidence type="ECO:0000256" key="2">
    <source>
        <dbReference type="ARBA" id="ARBA00005642"/>
    </source>
</evidence>
<dbReference type="InterPro" id="IPR020103">
    <property type="entry name" value="PsdUridine_synth_cat_dom_sf"/>
</dbReference>
<dbReference type="NCBIfam" id="TIGR00431">
    <property type="entry name" value="TruB"/>
    <property type="match status" value="1"/>
</dbReference>
<comment type="function">
    <text evidence="5">Responsible for synthesis of pseudouridine from uracil-55 in the psi GC loop of transfer RNAs.</text>
</comment>
<comment type="catalytic activity">
    <reaction evidence="1 5">
        <text>uridine(55) in tRNA = pseudouridine(55) in tRNA</text>
        <dbReference type="Rhea" id="RHEA:42532"/>
        <dbReference type="Rhea" id="RHEA-COMP:10101"/>
        <dbReference type="Rhea" id="RHEA-COMP:10102"/>
        <dbReference type="ChEBI" id="CHEBI:65314"/>
        <dbReference type="ChEBI" id="CHEBI:65315"/>
        <dbReference type="EC" id="5.4.99.25"/>
    </reaction>
</comment>
<dbReference type="GO" id="GO:0031119">
    <property type="term" value="P:tRNA pseudouridine synthesis"/>
    <property type="evidence" value="ECO:0007669"/>
    <property type="project" value="UniProtKB-UniRule"/>
</dbReference>
<dbReference type="OrthoDB" id="9802309at2"/>
<evidence type="ECO:0000256" key="3">
    <source>
        <dbReference type="ARBA" id="ARBA00022694"/>
    </source>
</evidence>
<dbReference type="AlphaFoldDB" id="A0A0P8WZJ0"/>
<protein>
    <recommendedName>
        <fullName evidence="5">tRNA pseudouridine synthase B</fullName>
        <ecNumber evidence="5">5.4.99.25</ecNumber>
    </recommendedName>
    <alternativeName>
        <fullName evidence="5">tRNA pseudouridine(55) synthase</fullName>
        <shortName evidence="5">Psi55 synthase</shortName>
    </alternativeName>
    <alternativeName>
        <fullName evidence="5">tRNA pseudouridylate synthase</fullName>
    </alternativeName>
    <alternativeName>
        <fullName evidence="5">tRNA-uridine isomerase</fullName>
    </alternativeName>
</protein>
<dbReference type="Pfam" id="PF01509">
    <property type="entry name" value="TruB_N"/>
    <property type="match status" value="1"/>
</dbReference>
<dbReference type="EC" id="5.4.99.25" evidence="5"/>
<dbReference type="GO" id="GO:0160148">
    <property type="term" value="F:tRNA pseudouridine(55) synthase activity"/>
    <property type="evidence" value="ECO:0007669"/>
    <property type="project" value="UniProtKB-EC"/>
</dbReference>
<organism evidence="8 9">
    <name type="scientific">Oxobacter pfennigii</name>
    <dbReference type="NCBI Taxonomy" id="36849"/>
    <lineage>
        <taxon>Bacteria</taxon>
        <taxon>Bacillati</taxon>
        <taxon>Bacillota</taxon>
        <taxon>Clostridia</taxon>
        <taxon>Eubacteriales</taxon>
        <taxon>Clostridiaceae</taxon>
        <taxon>Oxobacter</taxon>
    </lineage>
</organism>
<keyword evidence="3 5" id="KW-0819">tRNA processing</keyword>
<dbReference type="Pfam" id="PF16198">
    <property type="entry name" value="TruB_C_2"/>
    <property type="match status" value="1"/>
</dbReference>
<dbReference type="CDD" id="cd02573">
    <property type="entry name" value="PseudoU_synth_EcTruB"/>
    <property type="match status" value="1"/>
</dbReference>
<dbReference type="Proteomes" id="UP000050326">
    <property type="component" value="Unassembled WGS sequence"/>
</dbReference>
<keyword evidence="4 5" id="KW-0413">Isomerase</keyword>
<feature type="domain" description="tRNA pseudouridylate synthase B C-terminal" evidence="7">
    <location>
        <begin position="171"/>
        <end position="222"/>
    </location>
</feature>
<evidence type="ECO:0000313" key="9">
    <source>
        <dbReference type="Proteomes" id="UP000050326"/>
    </source>
</evidence>
<dbReference type="InterPro" id="IPR032819">
    <property type="entry name" value="TruB_C"/>
</dbReference>
<proteinExistence type="inferred from homology"/>
<accession>A0A0P8WZJ0</accession>
<evidence type="ECO:0000259" key="6">
    <source>
        <dbReference type="Pfam" id="PF01509"/>
    </source>
</evidence>
<sequence length="296" mass="33560">MKGILNILKPPAMTSQDVVSYVKRLVKADKAGHTGTLDPNAAGVLPVCLGKATRVTEYLLNDKKSYRAELMIGALSNTLDKYGEVEFLSHELNSHEKIYEALLSFKGNIKQIPPMFSALKHNGRRLYELARQGEEVERKVREVFIYDLSLINIEGNRVIFDVTCSKGTYIRTLCSDIGKYLGSDAIMTFLLRTKTGPFDIKDAITLDELKCAVENDNVKSYLHGTDKALEEYSRVYIDDELSKRVLNGVGFNFDECNTFEKRNYDDVILIYNNENFLALGRRNDINDFVKIDKVFA</sequence>
<evidence type="ECO:0000259" key="7">
    <source>
        <dbReference type="Pfam" id="PF16198"/>
    </source>
</evidence>
<feature type="active site" description="Nucleophile" evidence="5">
    <location>
        <position position="38"/>
    </location>
</feature>
<dbReference type="Gene3D" id="3.30.2350.10">
    <property type="entry name" value="Pseudouridine synthase"/>
    <property type="match status" value="1"/>
</dbReference>
<keyword evidence="9" id="KW-1185">Reference proteome</keyword>
<evidence type="ECO:0000313" key="8">
    <source>
        <dbReference type="EMBL" id="KPU43899.1"/>
    </source>
</evidence>
<dbReference type="PATRIC" id="fig|36849.3.peg.2181"/>
<dbReference type="InterPro" id="IPR002501">
    <property type="entry name" value="PsdUridine_synth_N"/>
</dbReference>
<dbReference type="SUPFAM" id="SSF55120">
    <property type="entry name" value="Pseudouridine synthase"/>
    <property type="match status" value="1"/>
</dbReference>
<dbReference type="RefSeq" id="WP_054875112.1">
    <property type="nucleotide sequence ID" value="NZ_LKET01000032.1"/>
</dbReference>
<comment type="caution">
    <text evidence="8">The sequence shown here is derived from an EMBL/GenBank/DDBJ whole genome shotgun (WGS) entry which is preliminary data.</text>
</comment>
<dbReference type="GO" id="GO:1990481">
    <property type="term" value="P:mRNA pseudouridine synthesis"/>
    <property type="evidence" value="ECO:0007669"/>
    <property type="project" value="TreeGrafter"/>
</dbReference>